<feature type="region of interest" description="Disordered" evidence="8">
    <location>
        <begin position="1"/>
        <end position="22"/>
    </location>
</feature>
<dbReference type="FunFam" id="1.10.3470.10:FF:000001">
    <property type="entry name" value="Vitamin B12 ABC transporter permease BtuC"/>
    <property type="match status" value="1"/>
</dbReference>
<sequence>MIDTSPTVSTPPPPTRTRSSRGTAMVTGSVLVLAAVLVASIGLGARDISPAEVVRILLDPDGGAYNSHVLWTERVPRTFLGLMVGAALGASGLLLQAVTLNPLADPGVLGIEQGAAMTVVLGILFLDVSGPTGYFWLALVGAAVTSALVYLIGTRTNAGSSTVGLVLAGVAVAAVMSSLITLLVVRDEAVFASLRFWSMGQLTGRAKVIDEILPFAVAGLLLALPLGRTLNILGMGDDAARGLGVKVGRARLGVAAVAVLLCAAATAAVGPVAFVGLVAAHCARLLVGADHRWSLPLSMTVGAILLLAADTAGRLVIDHGEVQVAVMTAVVGTPFFIWLARRRDLVRV</sequence>
<feature type="transmembrane region" description="Helical" evidence="9">
    <location>
        <begin position="254"/>
        <end position="283"/>
    </location>
</feature>
<comment type="subcellular location">
    <subcellularLocation>
        <location evidence="1">Cell membrane</location>
        <topology evidence="1">Multi-pass membrane protein</topology>
    </subcellularLocation>
</comment>
<keyword evidence="11" id="KW-1185">Reference proteome</keyword>
<evidence type="ECO:0000313" key="10">
    <source>
        <dbReference type="EMBL" id="OKH93492.1"/>
    </source>
</evidence>
<organism evidence="10 11">
    <name type="scientific">Streptomyces uncialis</name>
    <dbReference type="NCBI Taxonomy" id="1048205"/>
    <lineage>
        <taxon>Bacteria</taxon>
        <taxon>Bacillati</taxon>
        <taxon>Actinomycetota</taxon>
        <taxon>Actinomycetes</taxon>
        <taxon>Kitasatosporales</taxon>
        <taxon>Streptomycetaceae</taxon>
        <taxon>Streptomyces</taxon>
    </lineage>
</organism>
<feature type="transmembrane region" description="Helical" evidence="9">
    <location>
        <begin position="165"/>
        <end position="185"/>
    </location>
</feature>
<evidence type="ECO:0000313" key="11">
    <source>
        <dbReference type="Proteomes" id="UP000186455"/>
    </source>
</evidence>
<comment type="similarity">
    <text evidence="2">Belongs to the binding-protein-dependent transport system permease family. FecCD subfamily.</text>
</comment>
<accession>A0A1Q4V6K3</accession>
<dbReference type="STRING" id="1048205.AB852_18615"/>
<keyword evidence="3" id="KW-0813">Transport</keyword>
<dbReference type="RefSeq" id="WP_073789848.1">
    <property type="nucleotide sequence ID" value="NZ_CP109290.1"/>
</dbReference>
<keyword evidence="6 9" id="KW-1133">Transmembrane helix</keyword>
<feature type="transmembrane region" description="Helical" evidence="9">
    <location>
        <begin position="322"/>
        <end position="340"/>
    </location>
</feature>
<dbReference type="InterPro" id="IPR037294">
    <property type="entry name" value="ABC_BtuC-like"/>
</dbReference>
<evidence type="ECO:0000256" key="1">
    <source>
        <dbReference type="ARBA" id="ARBA00004651"/>
    </source>
</evidence>
<keyword evidence="5 9" id="KW-0812">Transmembrane</keyword>
<dbReference type="Gene3D" id="1.10.3470.10">
    <property type="entry name" value="ABC transporter involved in vitamin B12 uptake, BtuC"/>
    <property type="match status" value="1"/>
</dbReference>
<dbReference type="PANTHER" id="PTHR30472:SF1">
    <property type="entry name" value="FE(3+) DICITRATE TRANSPORT SYSTEM PERMEASE PROTEIN FECC-RELATED"/>
    <property type="match status" value="1"/>
</dbReference>
<reference evidence="10 11" key="1">
    <citation type="submission" date="2015-06" db="EMBL/GenBank/DDBJ databases">
        <title>Cloning and characterization of the uncialamcin biosynthetic gene cluster.</title>
        <authorList>
            <person name="Yan X."/>
            <person name="Huang T."/>
            <person name="Ge H."/>
            <person name="Shen B."/>
        </authorList>
    </citation>
    <scope>NUCLEOTIDE SEQUENCE [LARGE SCALE GENOMIC DNA]</scope>
    <source>
        <strain evidence="10 11">DCA2648</strain>
    </source>
</reference>
<evidence type="ECO:0000256" key="6">
    <source>
        <dbReference type="ARBA" id="ARBA00022989"/>
    </source>
</evidence>
<dbReference type="Pfam" id="PF01032">
    <property type="entry name" value="FecCD"/>
    <property type="match status" value="1"/>
</dbReference>
<dbReference type="Proteomes" id="UP000186455">
    <property type="component" value="Unassembled WGS sequence"/>
</dbReference>
<dbReference type="InterPro" id="IPR000522">
    <property type="entry name" value="ABC_transptr_permease_BtuC"/>
</dbReference>
<evidence type="ECO:0000256" key="4">
    <source>
        <dbReference type="ARBA" id="ARBA00022475"/>
    </source>
</evidence>
<dbReference type="AlphaFoldDB" id="A0A1Q4V6K3"/>
<dbReference type="GO" id="GO:0033214">
    <property type="term" value="P:siderophore-iron import into cell"/>
    <property type="evidence" value="ECO:0007669"/>
    <property type="project" value="TreeGrafter"/>
</dbReference>
<feature type="transmembrane region" description="Helical" evidence="9">
    <location>
        <begin position="212"/>
        <end position="234"/>
    </location>
</feature>
<evidence type="ECO:0000256" key="2">
    <source>
        <dbReference type="ARBA" id="ARBA00007935"/>
    </source>
</evidence>
<evidence type="ECO:0000256" key="9">
    <source>
        <dbReference type="SAM" id="Phobius"/>
    </source>
</evidence>
<evidence type="ECO:0000256" key="3">
    <source>
        <dbReference type="ARBA" id="ARBA00022448"/>
    </source>
</evidence>
<keyword evidence="7 9" id="KW-0472">Membrane</keyword>
<dbReference type="CDD" id="cd06550">
    <property type="entry name" value="TM_ABC_iron-siderophores_like"/>
    <property type="match status" value="1"/>
</dbReference>
<evidence type="ECO:0000256" key="8">
    <source>
        <dbReference type="SAM" id="MobiDB-lite"/>
    </source>
</evidence>
<name>A0A1Q4V6K3_9ACTN</name>
<gene>
    <name evidence="10" type="ORF">AB852_18615</name>
</gene>
<comment type="caution">
    <text evidence="10">The sequence shown here is derived from an EMBL/GenBank/DDBJ whole genome shotgun (WGS) entry which is preliminary data.</text>
</comment>
<dbReference type="SUPFAM" id="SSF81345">
    <property type="entry name" value="ABC transporter involved in vitamin B12 uptake, BtuC"/>
    <property type="match status" value="1"/>
</dbReference>
<keyword evidence="4" id="KW-1003">Cell membrane</keyword>
<feature type="transmembrane region" description="Helical" evidence="9">
    <location>
        <begin position="24"/>
        <end position="45"/>
    </location>
</feature>
<dbReference type="GeneID" id="96791537"/>
<dbReference type="PANTHER" id="PTHR30472">
    <property type="entry name" value="FERRIC ENTEROBACTIN TRANSPORT SYSTEM PERMEASE PROTEIN"/>
    <property type="match status" value="1"/>
</dbReference>
<dbReference type="EMBL" id="LFBV01000004">
    <property type="protein sequence ID" value="OKH93492.1"/>
    <property type="molecule type" value="Genomic_DNA"/>
</dbReference>
<dbReference type="GO" id="GO:0022857">
    <property type="term" value="F:transmembrane transporter activity"/>
    <property type="evidence" value="ECO:0007669"/>
    <property type="project" value="InterPro"/>
</dbReference>
<dbReference type="GO" id="GO:0005886">
    <property type="term" value="C:plasma membrane"/>
    <property type="evidence" value="ECO:0007669"/>
    <property type="project" value="UniProtKB-SubCell"/>
</dbReference>
<proteinExistence type="inferred from homology"/>
<protein>
    <submittedName>
        <fullName evidence="10">Iron ABC transporter</fullName>
    </submittedName>
</protein>
<feature type="transmembrane region" description="Helical" evidence="9">
    <location>
        <begin position="79"/>
        <end position="100"/>
    </location>
</feature>
<feature type="transmembrane region" description="Helical" evidence="9">
    <location>
        <begin position="133"/>
        <end position="153"/>
    </location>
</feature>
<evidence type="ECO:0000256" key="5">
    <source>
        <dbReference type="ARBA" id="ARBA00022692"/>
    </source>
</evidence>
<evidence type="ECO:0000256" key="7">
    <source>
        <dbReference type="ARBA" id="ARBA00023136"/>
    </source>
</evidence>